<dbReference type="Gene3D" id="3.40.1190.10">
    <property type="entry name" value="Mur-like, catalytic domain"/>
    <property type="match status" value="1"/>
</dbReference>
<keyword evidence="5 10" id="KW-0067">ATP-binding</keyword>
<evidence type="ECO:0000259" key="14">
    <source>
        <dbReference type="Pfam" id="PF02875"/>
    </source>
</evidence>
<dbReference type="PANTHER" id="PTHR43024:SF1">
    <property type="entry name" value="UDP-N-ACETYLMURAMOYL-TRIPEPTIDE--D-ALANYL-D-ALANINE LIGASE"/>
    <property type="match status" value="1"/>
</dbReference>
<evidence type="ECO:0000259" key="13">
    <source>
        <dbReference type="Pfam" id="PF01225"/>
    </source>
</evidence>
<protein>
    <recommendedName>
        <fullName evidence="10 11">UDP-N-acetylmuramoyl-tripeptide--D-alanyl-D-alanine ligase</fullName>
        <ecNumber evidence="10 11">6.3.2.10</ecNumber>
    </recommendedName>
    <alternativeName>
        <fullName evidence="10">D-alanyl-D-alanine-adding enzyme</fullName>
    </alternativeName>
</protein>
<dbReference type="GO" id="GO:0005524">
    <property type="term" value="F:ATP binding"/>
    <property type="evidence" value="ECO:0007669"/>
    <property type="project" value="UniProtKB-UniRule"/>
</dbReference>
<dbReference type="GO" id="GO:0005737">
    <property type="term" value="C:cytoplasm"/>
    <property type="evidence" value="ECO:0007669"/>
    <property type="project" value="UniProtKB-SubCell"/>
</dbReference>
<comment type="subcellular location">
    <subcellularLocation>
        <location evidence="10 11">Cytoplasm</location>
    </subcellularLocation>
</comment>
<dbReference type="Gene3D" id="3.90.190.20">
    <property type="entry name" value="Mur ligase, C-terminal domain"/>
    <property type="match status" value="1"/>
</dbReference>
<proteinExistence type="inferred from homology"/>
<dbReference type="InterPro" id="IPR051046">
    <property type="entry name" value="MurCDEF_CellWall_CoF430Synth"/>
</dbReference>
<evidence type="ECO:0000256" key="7">
    <source>
        <dbReference type="ARBA" id="ARBA00022984"/>
    </source>
</evidence>
<keyword evidence="3 10" id="KW-0132">Cell division</keyword>
<feature type="region of interest" description="Disordered" evidence="12">
    <location>
        <begin position="455"/>
        <end position="480"/>
    </location>
</feature>
<evidence type="ECO:0000256" key="2">
    <source>
        <dbReference type="ARBA" id="ARBA00022598"/>
    </source>
</evidence>
<dbReference type="InterPro" id="IPR036565">
    <property type="entry name" value="Mur-like_cat_sf"/>
</dbReference>
<dbReference type="InterPro" id="IPR005863">
    <property type="entry name" value="UDP-N-AcMur_synth"/>
</dbReference>
<dbReference type="NCBIfam" id="TIGR01143">
    <property type="entry name" value="murF"/>
    <property type="match status" value="1"/>
</dbReference>
<dbReference type="GO" id="GO:0009252">
    <property type="term" value="P:peptidoglycan biosynthetic process"/>
    <property type="evidence" value="ECO:0007669"/>
    <property type="project" value="UniProtKB-UniRule"/>
</dbReference>
<dbReference type="InterPro" id="IPR036615">
    <property type="entry name" value="Mur_ligase_C_dom_sf"/>
</dbReference>
<evidence type="ECO:0000256" key="8">
    <source>
        <dbReference type="ARBA" id="ARBA00023306"/>
    </source>
</evidence>
<dbReference type="EC" id="6.3.2.10" evidence="10 11"/>
<dbReference type="InterPro" id="IPR013221">
    <property type="entry name" value="Mur_ligase_cen"/>
</dbReference>
<evidence type="ECO:0000256" key="10">
    <source>
        <dbReference type="HAMAP-Rule" id="MF_02019"/>
    </source>
</evidence>
<comment type="similarity">
    <text evidence="10">Belongs to the MurCDEF family. MurF subfamily.</text>
</comment>
<dbReference type="GO" id="GO:0071555">
    <property type="term" value="P:cell wall organization"/>
    <property type="evidence" value="ECO:0007669"/>
    <property type="project" value="UniProtKB-KW"/>
</dbReference>
<dbReference type="SUPFAM" id="SSF53244">
    <property type="entry name" value="MurD-like peptide ligases, peptide-binding domain"/>
    <property type="match status" value="1"/>
</dbReference>
<feature type="domain" description="Mur ligase C-terminal" evidence="14">
    <location>
        <begin position="321"/>
        <end position="440"/>
    </location>
</feature>
<evidence type="ECO:0000256" key="12">
    <source>
        <dbReference type="SAM" id="MobiDB-lite"/>
    </source>
</evidence>
<comment type="pathway">
    <text evidence="10 11">Cell wall biogenesis; peptidoglycan biosynthesis.</text>
</comment>
<evidence type="ECO:0000256" key="9">
    <source>
        <dbReference type="ARBA" id="ARBA00023316"/>
    </source>
</evidence>
<keyword evidence="2 10" id="KW-0436">Ligase</keyword>
<dbReference type="PANTHER" id="PTHR43024">
    <property type="entry name" value="UDP-N-ACETYLMURAMOYL-TRIPEPTIDE--D-ALANYL-D-ALANINE LIGASE"/>
    <property type="match status" value="1"/>
</dbReference>
<comment type="catalytic activity">
    <reaction evidence="10 11">
        <text>D-alanyl-D-alanine + UDP-N-acetyl-alpha-D-muramoyl-L-alanyl-gamma-D-glutamyl-meso-2,6-diaminopimelate + ATP = UDP-N-acetyl-alpha-D-muramoyl-L-alanyl-gamma-D-glutamyl-meso-2,6-diaminopimeloyl-D-alanyl-D-alanine + ADP + phosphate + H(+)</text>
        <dbReference type="Rhea" id="RHEA:28374"/>
        <dbReference type="ChEBI" id="CHEBI:15378"/>
        <dbReference type="ChEBI" id="CHEBI:30616"/>
        <dbReference type="ChEBI" id="CHEBI:43474"/>
        <dbReference type="ChEBI" id="CHEBI:57822"/>
        <dbReference type="ChEBI" id="CHEBI:61386"/>
        <dbReference type="ChEBI" id="CHEBI:83905"/>
        <dbReference type="ChEBI" id="CHEBI:456216"/>
        <dbReference type="EC" id="6.3.2.10"/>
    </reaction>
</comment>
<dbReference type="AlphaFoldDB" id="A0A2X0QQW2"/>
<feature type="binding site" evidence="10">
    <location>
        <begin position="110"/>
        <end position="116"/>
    </location>
    <ligand>
        <name>ATP</name>
        <dbReference type="ChEBI" id="CHEBI:30616"/>
    </ligand>
</feature>
<evidence type="ECO:0000256" key="5">
    <source>
        <dbReference type="ARBA" id="ARBA00022840"/>
    </source>
</evidence>
<evidence type="ECO:0000256" key="11">
    <source>
        <dbReference type="RuleBase" id="RU004136"/>
    </source>
</evidence>
<dbReference type="SUPFAM" id="SSF63418">
    <property type="entry name" value="MurE/MurF N-terminal domain"/>
    <property type="match status" value="1"/>
</dbReference>
<organism evidence="16">
    <name type="scientific">Candidatus Nitrotoga fabula</name>
    <dbReference type="NCBI Taxonomy" id="2182327"/>
    <lineage>
        <taxon>Bacteria</taxon>
        <taxon>Pseudomonadati</taxon>
        <taxon>Pseudomonadota</taxon>
        <taxon>Betaproteobacteria</taxon>
        <taxon>Nitrosomonadales</taxon>
        <taxon>Gallionellaceae</taxon>
        <taxon>Candidatus Nitrotoga</taxon>
    </lineage>
</organism>
<evidence type="ECO:0000313" key="16">
    <source>
        <dbReference type="EMBL" id="SPS04429.1"/>
    </source>
</evidence>
<keyword evidence="6 10" id="KW-0133">Cell shape</keyword>
<evidence type="ECO:0000256" key="1">
    <source>
        <dbReference type="ARBA" id="ARBA00022490"/>
    </source>
</evidence>
<keyword evidence="8 10" id="KW-0131">Cell cycle</keyword>
<feature type="compositionally biased region" description="Polar residues" evidence="12">
    <location>
        <begin position="471"/>
        <end position="480"/>
    </location>
</feature>
<evidence type="ECO:0000256" key="6">
    <source>
        <dbReference type="ARBA" id="ARBA00022960"/>
    </source>
</evidence>
<dbReference type="GO" id="GO:0008360">
    <property type="term" value="P:regulation of cell shape"/>
    <property type="evidence" value="ECO:0007669"/>
    <property type="project" value="UniProtKB-KW"/>
</dbReference>
<keyword evidence="1 10" id="KW-0963">Cytoplasm</keyword>
<dbReference type="InterPro" id="IPR000713">
    <property type="entry name" value="Mur_ligase_N"/>
</dbReference>
<dbReference type="GO" id="GO:0008766">
    <property type="term" value="F:UDP-N-acetylmuramoylalanyl-D-glutamyl-2,6-diaminopimelate-D-alanyl-D-alanine ligase activity"/>
    <property type="evidence" value="ECO:0007669"/>
    <property type="project" value="RHEA"/>
</dbReference>
<keyword evidence="4 10" id="KW-0547">Nucleotide-binding</keyword>
<keyword evidence="9 10" id="KW-0961">Cell wall biogenesis/degradation</keyword>
<comment type="function">
    <text evidence="10 11">Involved in cell wall formation. Catalyzes the final step in the synthesis of UDP-N-acetylmuramoyl-pentapeptide, the precursor of murein.</text>
</comment>
<dbReference type="Pfam" id="PF08245">
    <property type="entry name" value="Mur_ligase_M"/>
    <property type="match status" value="1"/>
</dbReference>
<reference evidence="16" key="1">
    <citation type="submission" date="2018-05" db="EMBL/GenBank/DDBJ databases">
        <authorList>
            <person name="Lanie J.A."/>
            <person name="Ng W.-L."/>
            <person name="Kazmierczak K.M."/>
            <person name="Andrzejewski T.M."/>
            <person name="Davidsen T.M."/>
            <person name="Wayne K.J."/>
            <person name="Tettelin H."/>
            <person name="Glass J.I."/>
            <person name="Rusch D."/>
            <person name="Podicherti R."/>
            <person name="Tsui H.-C.T."/>
            <person name="Winkler M.E."/>
        </authorList>
    </citation>
    <scope>NUCLEOTIDE SEQUENCE</scope>
    <source>
        <strain evidence="16">KNB</strain>
    </source>
</reference>
<evidence type="ECO:0000259" key="15">
    <source>
        <dbReference type="Pfam" id="PF08245"/>
    </source>
</evidence>
<dbReference type="Pfam" id="PF01225">
    <property type="entry name" value="Mur_ligase"/>
    <property type="match status" value="1"/>
</dbReference>
<dbReference type="InterPro" id="IPR004101">
    <property type="entry name" value="Mur_ligase_C"/>
</dbReference>
<dbReference type="GO" id="GO:0047480">
    <property type="term" value="F:UDP-N-acetylmuramoyl-tripeptide-D-alanyl-D-alanine ligase activity"/>
    <property type="evidence" value="ECO:0007669"/>
    <property type="project" value="UniProtKB-UniRule"/>
</dbReference>
<dbReference type="SUPFAM" id="SSF53623">
    <property type="entry name" value="MurD-like peptide ligases, catalytic domain"/>
    <property type="match status" value="1"/>
</dbReference>
<dbReference type="Gene3D" id="3.40.1390.10">
    <property type="entry name" value="MurE/MurF, N-terminal domain"/>
    <property type="match status" value="1"/>
</dbReference>
<dbReference type="InterPro" id="IPR035911">
    <property type="entry name" value="MurE/MurF_N"/>
</dbReference>
<accession>A0A2X0QQW2</accession>
<dbReference type="UniPathway" id="UPA00219"/>
<dbReference type="HAMAP" id="MF_02019">
    <property type="entry name" value="MurF"/>
    <property type="match status" value="1"/>
</dbReference>
<dbReference type="GO" id="GO:0051301">
    <property type="term" value="P:cell division"/>
    <property type="evidence" value="ECO:0007669"/>
    <property type="project" value="UniProtKB-KW"/>
</dbReference>
<dbReference type="EMBL" id="LS423452">
    <property type="protein sequence ID" value="SPS04429.1"/>
    <property type="molecule type" value="Genomic_DNA"/>
</dbReference>
<dbReference type="Pfam" id="PF02875">
    <property type="entry name" value="Mur_ligase_C"/>
    <property type="match status" value="1"/>
</dbReference>
<keyword evidence="7 10" id="KW-0573">Peptidoglycan synthesis</keyword>
<feature type="domain" description="Mur ligase central" evidence="15">
    <location>
        <begin position="108"/>
        <end position="299"/>
    </location>
</feature>
<sequence>MMMLSQAAHILGGKLIGKDVLFLAVSTDSRTTNTGDLFVALQGEFFNGATYIATAVEKGAVAALTSTASYSHCNPSPCSLILVENTRVALGVLAAYWRTQFKIPLIAVTGSNGKTTVKEMLASILRTATNNDQSVLATHGNLNNDIGVPLTLLQLRNRHRYAVIEMGMNHSGEIEYLSRMARPDIAIINNAGNAHLAGLGSVNAVAQAKGEIFTGLTKQGTAIINADDAHAPLWRELSGDKNIIEFSLNNKKAVHAIQWQTKTYSASMSVSSPHGILHVQLQVPGMHNIYNALAATAAALALNIPTQAITAGLEKFPGVPGRLQRKAALHGAILIDDSYNANPASLLAALKVLAQFTGKKILVLGDMGELGEDAVQLHEEIGMEALLSGVDQLLTIGKLSFYAAKKFGMNARHFEKIEDLLDALDTTLNADTMLLVKGSRFMRMERVVHHCTAENDKNKKAASQEIPQPVITISTDSTKD</sequence>
<evidence type="ECO:0000256" key="4">
    <source>
        <dbReference type="ARBA" id="ARBA00022741"/>
    </source>
</evidence>
<name>A0A2X0QQW2_9PROT</name>
<evidence type="ECO:0000256" key="3">
    <source>
        <dbReference type="ARBA" id="ARBA00022618"/>
    </source>
</evidence>
<feature type="domain" description="Mur ligase N-terminal catalytic" evidence="13">
    <location>
        <begin position="25"/>
        <end position="95"/>
    </location>
</feature>
<gene>
    <name evidence="10 16" type="primary">murF</name>
    <name evidence="16" type="ORF">NITFAB_0018</name>
</gene>